<dbReference type="InterPro" id="IPR038157">
    <property type="entry name" value="FeoA_core_dom"/>
</dbReference>
<dbReference type="SMART" id="SM00899">
    <property type="entry name" value="FeoA"/>
    <property type="match status" value="1"/>
</dbReference>
<dbReference type="RefSeq" id="WP_006983689.1">
    <property type="nucleotide sequence ID" value="NZ_ABVL01000040.1"/>
</dbReference>
<dbReference type="FunCoup" id="B4DBT0">
    <property type="interactions" value="19"/>
</dbReference>
<evidence type="ECO:0000313" key="4">
    <source>
        <dbReference type="Proteomes" id="UP000005824"/>
    </source>
</evidence>
<dbReference type="InterPro" id="IPR052713">
    <property type="entry name" value="FeoA"/>
</dbReference>
<dbReference type="PANTHER" id="PTHR42954:SF2">
    <property type="entry name" value="FE(2+) TRANSPORT PROTEIN A"/>
    <property type="match status" value="1"/>
</dbReference>
<sequence>MTTDAGETLSSLPLGQKGRVLGFALPPEHRQRLLEMGLTVGAQFEVIRFAPLGDPIDIKVRGYHLSLRKNEAAGVFVARL</sequence>
<dbReference type="Pfam" id="PF04023">
    <property type="entry name" value="FeoA"/>
    <property type="match status" value="1"/>
</dbReference>
<dbReference type="SUPFAM" id="SSF50037">
    <property type="entry name" value="C-terminal domain of transcriptional repressors"/>
    <property type="match status" value="1"/>
</dbReference>
<dbReference type="PANTHER" id="PTHR42954">
    <property type="entry name" value="FE(2+) TRANSPORT PROTEIN A"/>
    <property type="match status" value="1"/>
</dbReference>
<dbReference type="STRING" id="497964.CfE428DRAFT_6371"/>
<protein>
    <submittedName>
        <fullName evidence="3">FeoA family protein</fullName>
    </submittedName>
</protein>
<dbReference type="InParanoid" id="B4DBT0"/>
<evidence type="ECO:0000313" key="3">
    <source>
        <dbReference type="EMBL" id="EDY16109.1"/>
    </source>
</evidence>
<feature type="domain" description="Ferrous iron transporter FeoA-like" evidence="2">
    <location>
        <begin position="7"/>
        <end position="79"/>
    </location>
</feature>
<keyword evidence="4" id="KW-1185">Reference proteome</keyword>
<evidence type="ECO:0000256" key="1">
    <source>
        <dbReference type="ARBA" id="ARBA00023004"/>
    </source>
</evidence>
<dbReference type="Proteomes" id="UP000005824">
    <property type="component" value="Unassembled WGS sequence"/>
</dbReference>
<dbReference type="eggNOG" id="COG1918">
    <property type="taxonomic scope" value="Bacteria"/>
</dbReference>
<reference evidence="3 4" key="1">
    <citation type="journal article" date="2011" name="J. Bacteriol.">
        <title>Genome sequence of Chthoniobacter flavus Ellin428, an aerobic heterotrophic soil bacterium.</title>
        <authorList>
            <person name="Kant R."/>
            <person name="van Passel M.W."/>
            <person name="Palva A."/>
            <person name="Lucas S."/>
            <person name="Lapidus A."/>
            <person name="Glavina Del Rio T."/>
            <person name="Dalin E."/>
            <person name="Tice H."/>
            <person name="Bruce D."/>
            <person name="Goodwin L."/>
            <person name="Pitluck S."/>
            <person name="Larimer F.W."/>
            <person name="Land M.L."/>
            <person name="Hauser L."/>
            <person name="Sangwan P."/>
            <person name="de Vos W.M."/>
            <person name="Janssen P.H."/>
            <person name="Smidt H."/>
        </authorList>
    </citation>
    <scope>NUCLEOTIDE SEQUENCE [LARGE SCALE GENOMIC DNA]</scope>
    <source>
        <strain evidence="3 4">Ellin428</strain>
    </source>
</reference>
<dbReference type="InterPro" id="IPR007167">
    <property type="entry name" value="Fe-transptr_FeoA-like"/>
</dbReference>
<accession>B4DBT0</accession>
<comment type="caution">
    <text evidence="3">The sequence shown here is derived from an EMBL/GenBank/DDBJ whole genome shotgun (WGS) entry which is preliminary data.</text>
</comment>
<gene>
    <name evidence="3" type="ORF">CfE428DRAFT_6371</name>
</gene>
<dbReference type="InterPro" id="IPR008988">
    <property type="entry name" value="Transcriptional_repressor_C"/>
</dbReference>
<dbReference type="AlphaFoldDB" id="B4DBT0"/>
<keyword evidence="1" id="KW-0408">Iron</keyword>
<organism evidence="3 4">
    <name type="scientific">Chthoniobacter flavus Ellin428</name>
    <dbReference type="NCBI Taxonomy" id="497964"/>
    <lineage>
        <taxon>Bacteria</taxon>
        <taxon>Pseudomonadati</taxon>
        <taxon>Verrucomicrobiota</taxon>
        <taxon>Spartobacteria</taxon>
        <taxon>Chthoniobacterales</taxon>
        <taxon>Chthoniobacteraceae</taxon>
        <taxon>Chthoniobacter</taxon>
    </lineage>
</organism>
<dbReference type="Gene3D" id="2.30.30.90">
    <property type="match status" value="1"/>
</dbReference>
<name>B4DBT0_9BACT</name>
<dbReference type="EMBL" id="ABVL01000040">
    <property type="protein sequence ID" value="EDY16109.1"/>
    <property type="molecule type" value="Genomic_DNA"/>
</dbReference>
<evidence type="ECO:0000259" key="2">
    <source>
        <dbReference type="SMART" id="SM00899"/>
    </source>
</evidence>
<dbReference type="GO" id="GO:0046914">
    <property type="term" value="F:transition metal ion binding"/>
    <property type="evidence" value="ECO:0007669"/>
    <property type="project" value="InterPro"/>
</dbReference>
<proteinExistence type="predicted"/>